<evidence type="ECO:0000259" key="6">
    <source>
        <dbReference type="PROSITE" id="PS50011"/>
    </source>
</evidence>
<keyword evidence="8" id="KW-1185">Reference proteome</keyword>
<organism evidence="7 8">
    <name type="scientific">Capsicum baccatum</name>
    <name type="common">Peruvian pepper</name>
    <dbReference type="NCBI Taxonomy" id="33114"/>
    <lineage>
        <taxon>Eukaryota</taxon>
        <taxon>Viridiplantae</taxon>
        <taxon>Streptophyta</taxon>
        <taxon>Embryophyta</taxon>
        <taxon>Tracheophyta</taxon>
        <taxon>Spermatophyta</taxon>
        <taxon>Magnoliopsida</taxon>
        <taxon>eudicotyledons</taxon>
        <taxon>Gunneridae</taxon>
        <taxon>Pentapetalae</taxon>
        <taxon>asterids</taxon>
        <taxon>lamiids</taxon>
        <taxon>Solanales</taxon>
        <taxon>Solanaceae</taxon>
        <taxon>Solanoideae</taxon>
        <taxon>Capsiceae</taxon>
        <taxon>Capsicum</taxon>
    </lineage>
</organism>
<dbReference type="EMBL" id="MLFT02000006">
    <property type="protein sequence ID" value="PHT45063.1"/>
    <property type="molecule type" value="Genomic_DNA"/>
</dbReference>
<evidence type="ECO:0000256" key="3">
    <source>
        <dbReference type="ARBA" id="ARBA00022741"/>
    </source>
</evidence>
<dbReference type="Pfam" id="PF00069">
    <property type="entry name" value="Pkinase"/>
    <property type="match status" value="1"/>
</dbReference>
<keyword evidence="3" id="KW-0547">Nucleotide-binding</keyword>
<dbReference type="PANTHER" id="PTHR45646">
    <property type="entry name" value="SERINE/THREONINE-PROTEIN KINASE DOA-RELATED"/>
    <property type="match status" value="1"/>
</dbReference>
<dbReference type="Proteomes" id="UP000224567">
    <property type="component" value="Unassembled WGS sequence"/>
</dbReference>
<evidence type="ECO:0000256" key="1">
    <source>
        <dbReference type="ARBA" id="ARBA00022527"/>
    </source>
</evidence>
<dbReference type="InterPro" id="IPR000719">
    <property type="entry name" value="Prot_kinase_dom"/>
</dbReference>
<comment type="caution">
    <text evidence="7">The sequence shown here is derived from an EMBL/GenBank/DDBJ whole genome shotgun (WGS) entry which is preliminary data.</text>
</comment>
<dbReference type="Gene3D" id="3.30.200.20">
    <property type="entry name" value="Phosphorylase Kinase, domain 1"/>
    <property type="match status" value="1"/>
</dbReference>
<evidence type="ECO:0000256" key="5">
    <source>
        <dbReference type="ARBA" id="ARBA00022840"/>
    </source>
</evidence>
<reference evidence="7 8" key="1">
    <citation type="journal article" date="2017" name="Genome Biol.">
        <title>New reference genome sequences of hot pepper reveal the massive evolution of plant disease-resistance genes by retroduplication.</title>
        <authorList>
            <person name="Kim S."/>
            <person name="Park J."/>
            <person name="Yeom S.I."/>
            <person name="Kim Y.M."/>
            <person name="Seo E."/>
            <person name="Kim K.T."/>
            <person name="Kim M.S."/>
            <person name="Lee J.M."/>
            <person name="Cheong K."/>
            <person name="Shin H.S."/>
            <person name="Kim S.B."/>
            <person name="Han K."/>
            <person name="Lee J."/>
            <person name="Park M."/>
            <person name="Lee H.A."/>
            <person name="Lee H.Y."/>
            <person name="Lee Y."/>
            <person name="Oh S."/>
            <person name="Lee J.H."/>
            <person name="Choi E."/>
            <person name="Choi E."/>
            <person name="Lee S.E."/>
            <person name="Jeon J."/>
            <person name="Kim H."/>
            <person name="Choi G."/>
            <person name="Song H."/>
            <person name="Lee J."/>
            <person name="Lee S.C."/>
            <person name="Kwon J.K."/>
            <person name="Lee H.Y."/>
            <person name="Koo N."/>
            <person name="Hong Y."/>
            <person name="Kim R.W."/>
            <person name="Kang W.H."/>
            <person name="Huh J.H."/>
            <person name="Kang B.C."/>
            <person name="Yang T.J."/>
            <person name="Lee Y.H."/>
            <person name="Bennetzen J.L."/>
            <person name="Choi D."/>
        </authorList>
    </citation>
    <scope>NUCLEOTIDE SEQUENCE [LARGE SCALE GENOMIC DNA]</scope>
    <source>
        <strain evidence="8">cv. PBC81</strain>
    </source>
</reference>
<dbReference type="PROSITE" id="PS50011">
    <property type="entry name" value="PROTEIN_KINASE_DOM"/>
    <property type="match status" value="1"/>
</dbReference>
<dbReference type="AlphaFoldDB" id="A0A2G2WIK1"/>
<protein>
    <submittedName>
        <fullName evidence="7">Serine/threonine-protein kinase AFC2</fullName>
    </submittedName>
</protein>
<keyword evidence="2" id="KW-0808">Transferase</keyword>
<dbReference type="SMART" id="SM00220">
    <property type="entry name" value="S_TKc"/>
    <property type="match status" value="1"/>
</dbReference>
<dbReference type="GO" id="GO:0005524">
    <property type="term" value="F:ATP binding"/>
    <property type="evidence" value="ECO:0007669"/>
    <property type="project" value="UniProtKB-KW"/>
</dbReference>
<dbReference type="PANTHER" id="PTHR45646:SF7">
    <property type="entry name" value="SERINE_THREONINE-PROTEIN KINASE AFC2"/>
    <property type="match status" value="1"/>
</dbReference>
<evidence type="ECO:0000256" key="4">
    <source>
        <dbReference type="ARBA" id="ARBA00022777"/>
    </source>
</evidence>
<reference evidence="8" key="2">
    <citation type="journal article" date="2017" name="J. Anim. Genet.">
        <title>Multiple reference genome sequences of hot pepper reveal the massive evolution of plant disease resistance genes by retroduplication.</title>
        <authorList>
            <person name="Kim S."/>
            <person name="Park J."/>
            <person name="Yeom S.-I."/>
            <person name="Kim Y.-M."/>
            <person name="Seo E."/>
            <person name="Kim K.-T."/>
            <person name="Kim M.-S."/>
            <person name="Lee J.M."/>
            <person name="Cheong K."/>
            <person name="Shin H.-S."/>
            <person name="Kim S.-B."/>
            <person name="Han K."/>
            <person name="Lee J."/>
            <person name="Park M."/>
            <person name="Lee H.-A."/>
            <person name="Lee H.-Y."/>
            <person name="Lee Y."/>
            <person name="Oh S."/>
            <person name="Lee J.H."/>
            <person name="Choi E."/>
            <person name="Choi E."/>
            <person name="Lee S.E."/>
            <person name="Jeon J."/>
            <person name="Kim H."/>
            <person name="Choi G."/>
            <person name="Song H."/>
            <person name="Lee J."/>
            <person name="Lee S.-C."/>
            <person name="Kwon J.-K."/>
            <person name="Lee H.-Y."/>
            <person name="Koo N."/>
            <person name="Hong Y."/>
            <person name="Kim R.W."/>
            <person name="Kang W.-H."/>
            <person name="Huh J.H."/>
            <person name="Kang B.-C."/>
            <person name="Yang T.-J."/>
            <person name="Lee Y.-H."/>
            <person name="Bennetzen J.L."/>
            <person name="Choi D."/>
        </authorList>
    </citation>
    <scope>NUCLEOTIDE SEQUENCE [LARGE SCALE GENOMIC DNA]</scope>
    <source>
        <strain evidence="8">cv. PBC81</strain>
    </source>
</reference>
<evidence type="ECO:0000256" key="2">
    <source>
        <dbReference type="ARBA" id="ARBA00022679"/>
    </source>
</evidence>
<evidence type="ECO:0000313" key="7">
    <source>
        <dbReference type="EMBL" id="PHT45063.1"/>
    </source>
</evidence>
<dbReference type="SUPFAM" id="SSF56112">
    <property type="entry name" value="Protein kinase-like (PK-like)"/>
    <property type="match status" value="1"/>
</dbReference>
<name>A0A2G2WIK1_CAPBA</name>
<feature type="domain" description="Protein kinase" evidence="6">
    <location>
        <begin position="1"/>
        <end position="354"/>
    </location>
</feature>
<proteinExistence type="predicted"/>
<keyword evidence="4 7" id="KW-0418">Kinase</keyword>
<dbReference type="OrthoDB" id="9332038at2759"/>
<dbReference type="Gene3D" id="1.10.510.10">
    <property type="entry name" value="Transferase(Phosphotransferase) domain 1"/>
    <property type="match status" value="1"/>
</dbReference>
<dbReference type="GO" id="GO:0004674">
    <property type="term" value="F:protein serine/threonine kinase activity"/>
    <property type="evidence" value="ECO:0007669"/>
    <property type="project" value="UniProtKB-KW"/>
</dbReference>
<dbReference type="InterPro" id="IPR051175">
    <property type="entry name" value="CLK_kinases"/>
</dbReference>
<keyword evidence="1" id="KW-0723">Serine/threonine-protein kinase</keyword>
<keyword evidence="5" id="KW-0067">ATP-binding</keyword>
<evidence type="ECO:0000313" key="8">
    <source>
        <dbReference type="Proteomes" id="UP000224567"/>
    </source>
</evidence>
<accession>A0A2G2WIK1</accession>
<gene>
    <name evidence="7" type="ORF">CQW23_14221</name>
</gene>
<dbReference type="InterPro" id="IPR011009">
    <property type="entry name" value="Kinase-like_dom_sf"/>
</dbReference>
<dbReference type="GO" id="GO:0005634">
    <property type="term" value="C:nucleus"/>
    <property type="evidence" value="ECO:0007669"/>
    <property type="project" value="TreeGrafter"/>
</dbReference>
<sequence length="354" mass="41109">MKNYVHLCASLGWNSLVAIKIIRGMKKYRDATMIEVAMLQQLAKHDNGENHCVQIRKWFDYRNHICIVFEKLGPRLYDFLRKNNYHSFSIDLVLMHDLRLIHTYLKPENILLTFPEYVKVPDYKVSSRSPKDGSYYKRIQKLSAIKVIDFGSTIYVRLNQTYVVSTRHYCAPEVILEFQDSQRKSLPTFLEVQYCNGKASSLEVACEEQKCQNLRVQDSIDTFSCSSSSSEVKSSPLFDRPPDKKFHIYGNSQLGSRVIPLFEDYNDNMDVPDENINEDSPLSHREYKNFCFVRKQLLQIENQQSTLLDLLQGFNGSSRRKKRIARDDETASFFISVGLTGLHSLIAYNIKLEP</sequence>